<dbReference type="InterPro" id="IPR011251">
    <property type="entry name" value="Luciferase-like_dom"/>
</dbReference>
<dbReference type="GO" id="GO:0016705">
    <property type="term" value="F:oxidoreductase activity, acting on paired donors, with incorporation or reduction of molecular oxygen"/>
    <property type="evidence" value="ECO:0007669"/>
    <property type="project" value="InterPro"/>
</dbReference>
<evidence type="ECO:0000313" key="7">
    <source>
        <dbReference type="EMBL" id="OAK63961.1"/>
    </source>
</evidence>
<dbReference type="InterPro" id="IPR051260">
    <property type="entry name" value="Diverse_substr_monoxygenases"/>
</dbReference>
<evidence type="ECO:0000256" key="4">
    <source>
        <dbReference type="ARBA" id="ARBA00023033"/>
    </source>
</evidence>
<keyword evidence="2" id="KW-0288">FMN</keyword>
<keyword evidence="3" id="KW-0560">Oxidoreductase</keyword>
<evidence type="ECO:0000256" key="1">
    <source>
        <dbReference type="ARBA" id="ARBA00022630"/>
    </source>
</evidence>
<keyword evidence="5" id="KW-0732">Signal</keyword>
<dbReference type="SUPFAM" id="SSF51679">
    <property type="entry name" value="Bacterial luciferase-like"/>
    <property type="match status" value="1"/>
</dbReference>
<name>A0AA91DNK8_VARPD</name>
<dbReference type="PANTHER" id="PTHR30011">
    <property type="entry name" value="ALKANESULFONATE MONOOXYGENASE-RELATED"/>
    <property type="match status" value="1"/>
</dbReference>
<evidence type="ECO:0000313" key="8">
    <source>
        <dbReference type="Proteomes" id="UP000077852"/>
    </source>
</evidence>
<protein>
    <submittedName>
        <fullName evidence="7">Luciferase</fullName>
    </submittedName>
</protein>
<dbReference type="InterPro" id="IPR020020">
    <property type="entry name" value="Luciferase-type_oxidoreductase"/>
</dbReference>
<feature type="domain" description="Luciferase-like" evidence="6">
    <location>
        <begin position="27"/>
        <end position="238"/>
    </location>
</feature>
<evidence type="ECO:0000256" key="3">
    <source>
        <dbReference type="ARBA" id="ARBA00023002"/>
    </source>
</evidence>
<evidence type="ECO:0000259" key="6">
    <source>
        <dbReference type="Pfam" id="PF00296"/>
    </source>
</evidence>
<dbReference type="Proteomes" id="UP000077852">
    <property type="component" value="Unassembled WGS sequence"/>
</dbReference>
<feature type="chain" id="PRO_5041715505" evidence="5">
    <location>
        <begin position="29"/>
        <end position="319"/>
    </location>
</feature>
<gene>
    <name evidence="7" type="ORF">A3K87_15255</name>
</gene>
<dbReference type="Gene3D" id="3.20.20.30">
    <property type="entry name" value="Luciferase-like domain"/>
    <property type="match status" value="1"/>
</dbReference>
<dbReference type="GO" id="GO:0004497">
    <property type="term" value="F:monooxygenase activity"/>
    <property type="evidence" value="ECO:0007669"/>
    <property type="project" value="UniProtKB-KW"/>
</dbReference>
<dbReference type="NCBIfam" id="TIGR03571">
    <property type="entry name" value="lucif_BA3436"/>
    <property type="match status" value="1"/>
</dbReference>
<dbReference type="EMBL" id="LVHG01000041">
    <property type="protein sequence ID" value="OAK63961.1"/>
    <property type="molecule type" value="Genomic_DNA"/>
</dbReference>
<dbReference type="RefSeq" id="WP_081267987.1">
    <property type="nucleotide sequence ID" value="NZ_LVHG01000041.1"/>
</dbReference>
<feature type="signal peptide" evidence="5">
    <location>
        <begin position="1"/>
        <end position="28"/>
    </location>
</feature>
<keyword evidence="4" id="KW-0503">Monooxygenase</keyword>
<sequence length="319" mass="34774">MPPFNTAYRRTLLAGRLTLGLMTPVARANGAMADPEAEREVAALADRLGFAALWTRDVPVMVPQGEEISVLDEPFVWLAMLAGATRRIALGTAAAVLPLRHPLHVAKAALSLNRLSGERFILGLGSGDREAEFAIFRQDIALRGDAFRERWNLVRSALSPDEAGRAALREATRGHDLMAPPAERIGMLVVGSARQSLQWTAAHADGWATYHRDEARQQGRIGLWQTALRERADGEPKPFVQSLQIDLLEDPAAPAEPIELGLRTGRDALVAYLDRMEDAGVAHVLMNVVRGPRPATEVVEELGREVLPRLQGHARTPAA</sequence>
<organism evidence="7 8">
    <name type="scientific">Variovorax paradoxus</name>
    <dbReference type="NCBI Taxonomy" id="34073"/>
    <lineage>
        <taxon>Bacteria</taxon>
        <taxon>Pseudomonadati</taxon>
        <taxon>Pseudomonadota</taxon>
        <taxon>Betaproteobacteria</taxon>
        <taxon>Burkholderiales</taxon>
        <taxon>Comamonadaceae</taxon>
        <taxon>Variovorax</taxon>
    </lineage>
</organism>
<reference evidence="7 8" key="1">
    <citation type="submission" date="2016-03" db="EMBL/GenBank/DDBJ databases">
        <title>Genome sequence of Variovorax paradoxus KB5.</title>
        <authorList>
            <person name="Jeong H."/>
            <person name="Hong C.E."/>
            <person name="Jo S.H."/>
            <person name="Park J.M."/>
        </authorList>
    </citation>
    <scope>NUCLEOTIDE SEQUENCE [LARGE SCALE GENOMIC DNA]</scope>
    <source>
        <strain evidence="7 8">KB5</strain>
    </source>
</reference>
<evidence type="ECO:0000256" key="2">
    <source>
        <dbReference type="ARBA" id="ARBA00022643"/>
    </source>
</evidence>
<dbReference type="Pfam" id="PF00296">
    <property type="entry name" value="Bac_luciferase"/>
    <property type="match status" value="1"/>
</dbReference>
<comment type="caution">
    <text evidence="7">The sequence shown here is derived from an EMBL/GenBank/DDBJ whole genome shotgun (WGS) entry which is preliminary data.</text>
</comment>
<keyword evidence="1" id="KW-0285">Flavoprotein</keyword>
<dbReference type="AlphaFoldDB" id="A0AA91DNK8"/>
<dbReference type="InterPro" id="IPR036661">
    <property type="entry name" value="Luciferase-like_sf"/>
</dbReference>
<proteinExistence type="predicted"/>
<evidence type="ECO:0000256" key="5">
    <source>
        <dbReference type="SAM" id="SignalP"/>
    </source>
</evidence>
<accession>A0AA91DNK8</accession>
<dbReference type="PANTHER" id="PTHR30011:SF16">
    <property type="entry name" value="C2H2 FINGER DOMAIN TRANSCRIPTION FACTOR (EUROFUNG)-RELATED"/>
    <property type="match status" value="1"/>
</dbReference>